<dbReference type="Proteomes" id="UP000603912">
    <property type="component" value="Unassembled WGS sequence"/>
</dbReference>
<dbReference type="InterPro" id="IPR046433">
    <property type="entry name" value="ActCoA_hydro"/>
</dbReference>
<dbReference type="Gene3D" id="3.40.1080.10">
    <property type="entry name" value="Glutaconate Coenzyme A-transferase"/>
    <property type="match status" value="1"/>
</dbReference>
<organism evidence="2 3">
    <name type="scientific">Alsobacter metallidurans</name>
    <dbReference type="NCBI Taxonomy" id="340221"/>
    <lineage>
        <taxon>Bacteria</taxon>
        <taxon>Pseudomonadati</taxon>
        <taxon>Pseudomonadota</taxon>
        <taxon>Alphaproteobacteria</taxon>
        <taxon>Hyphomicrobiales</taxon>
        <taxon>Alsobacteraceae</taxon>
        <taxon>Alsobacter</taxon>
    </lineage>
</organism>
<evidence type="ECO:0000313" key="2">
    <source>
        <dbReference type="EMBL" id="GGH24359.1"/>
    </source>
</evidence>
<feature type="domain" description="Acetyl-CoA hydrolase/transferase C-terminal" evidence="1">
    <location>
        <begin position="264"/>
        <end position="413"/>
    </location>
</feature>
<dbReference type="PANTHER" id="PTHR21432:SF20">
    <property type="entry name" value="ACETYL-COA HYDROLASE"/>
    <property type="match status" value="1"/>
</dbReference>
<dbReference type="Gene3D" id="3.30.750.70">
    <property type="entry name" value="4-hydroxybutyrate coenzyme like domains"/>
    <property type="match status" value="1"/>
</dbReference>
<dbReference type="GO" id="GO:0008775">
    <property type="term" value="F:acetate CoA-transferase activity"/>
    <property type="evidence" value="ECO:0007669"/>
    <property type="project" value="InterPro"/>
</dbReference>
<dbReference type="Gene3D" id="3.40.1080.20">
    <property type="entry name" value="Acetyl-CoA hydrolase/transferase C-terminal domain"/>
    <property type="match status" value="1"/>
</dbReference>
<dbReference type="SUPFAM" id="SSF100950">
    <property type="entry name" value="NagB/RpiA/CoA transferase-like"/>
    <property type="match status" value="2"/>
</dbReference>
<dbReference type="PANTHER" id="PTHR21432">
    <property type="entry name" value="ACETYL-COA HYDROLASE-RELATED"/>
    <property type="match status" value="1"/>
</dbReference>
<reference evidence="2" key="2">
    <citation type="submission" date="2020-09" db="EMBL/GenBank/DDBJ databases">
        <authorList>
            <person name="Sun Q."/>
            <person name="Zhou Y."/>
        </authorList>
    </citation>
    <scope>NUCLEOTIDE SEQUENCE</scope>
    <source>
        <strain evidence="2">CGMCC 1.12214</strain>
    </source>
</reference>
<protein>
    <submittedName>
        <fullName evidence="2">Acetyl-CoA hydrolase</fullName>
    </submittedName>
</protein>
<dbReference type="GO" id="GO:0016787">
    <property type="term" value="F:hydrolase activity"/>
    <property type="evidence" value="ECO:0007669"/>
    <property type="project" value="UniProtKB-KW"/>
</dbReference>
<sequence>MREAGTPGAARRVNDPAGLVRLLSAGDRIYLPGAGAEVPALVDALCAASAPPLHITGAFVPGINPVPVERLPEGSIWSSPFAQPAPSGSQAGGRLRHLPMSYGAFASHLRGATFDVGFVHVSPPDANGLCSLGIAVEFTPIALQRCRRIFAVVNPRMPRIPGAETFALARADAVLELDTPLREYDVGTPSPQASRIAELIAGFVIDGSTLQVGLGKTPDALMRIVADRRGLRLHSGMLSDATRLLADGGSLDPRALHASCVHVGTAAYYDWLADRADFAVRACDYTHGPATLAGLPRLVAVNSALSVDLFGQANLEMLDGRMISGVGGAADFAQAASLAHDGVSIIALPATSGRNAVSRITARLDGVCSLPRHAIDVVITEHGVADLRGLAVTERAERLVAIAAPEHRGALQDAWKDIAARF</sequence>
<evidence type="ECO:0000313" key="3">
    <source>
        <dbReference type="Proteomes" id="UP000603912"/>
    </source>
</evidence>
<accession>A0A917I8U8</accession>
<dbReference type="Pfam" id="PF13336">
    <property type="entry name" value="AcetylCoA_hyd_C"/>
    <property type="match status" value="1"/>
</dbReference>
<reference evidence="2" key="1">
    <citation type="journal article" date="2014" name="Int. J. Syst. Evol. Microbiol.">
        <title>Complete genome sequence of Corynebacterium casei LMG S-19264T (=DSM 44701T), isolated from a smear-ripened cheese.</title>
        <authorList>
            <consortium name="US DOE Joint Genome Institute (JGI-PGF)"/>
            <person name="Walter F."/>
            <person name="Albersmeier A."/>
            <person name="Kalinowski J."/>
            <person name="Ruckert C."/>
        </authorList>
    </citation>
    <scope>NUCLEOTIDE SEQUENCE</scope>
    <source>
        <strain evidence="2">CGMCC 1.12214</strain>
    </source>
</reference>
<gene>
    <name evidence="2" type="ORF">GCM10007036_30730</name>
</gene>
<dbReference type="RefSeq" id="WP_188518603.1">
    <property type="nucleotide sequence ID" value="NZ_BMES01000002.1"/>
</dbReference>
<dbReference type="EMBL" id="BMES01000002">
    <property type="protein sequence ID" value="GGH24359.1"/>
    <property type="molecule type" value="Genomic_DNA"/>
</dbReference>
<dbReference type="InterPro" id="IPR038460">
    <property type="entry name" value="AcetylCoA_hyd_C_sf"/>
</dbReference>
<dbReference type="InterPro" id="IPR026888">
    <property type="entry name" value="AcetylCoA_hyd_C"/>
</dbReference>
<proteinExistence type="predicted"/>
<dbReference type="GO" id="GO:0006083">
    <property type="term" value="P:acetate metabolic process"/>
    <property type="evidence" value="ECO:0007669"/>
    <property type="project" value="InterPro"/>
</dbReference>
<keyword evidence="2" id="KW-0378">Hydrolase</keyword>
<keyword evidence="3" id="KW-1185">Reference proteome</keyword>
<evidence type="ECO:0000259" key="1">
    <source>
        <dbReference type="Pfam" id="PF13336"/>
    </source>
</evidence>
<comment type="caution">
    <text evidence="2">The sequence shown here is derived from an EMBL/GenBank/DDBJ whole genome shotgun (WGS) entry which is preliminary data.</text>
</comment>
<dbReference type="InterPro" id="IPR037171">
    <property type="entry name" value="NagB/RpiA_transferase-like"/>
</dbReference>
<name>A0A917I8U8_9HYPH</name>
<dbReference type="AlphaFoldDB" id="A0A917I8U8"/>